<comment type="caution">
    <text evidence="2">The sequence shown here is derived from an EMBL/GenBank/DDBJ whole genome shotgun (WGS) entry which is preliminary data.</text>
</comment>
<sequence>MDKIKKPIVIIGKNAKTGGRVNKRLVDMGIATRPVSRNSDIRFDWDRRETWPQALSGASAVYVAYQPDLAIPRAADDIQAFIDVAKLHGIEHLVLLSGRGEEGAEKAERTLINSGLSWNIVRASWFNQNFSEGFMAEGILKGELVLPVGQILEPFIDVDDIAQVAVAALTGHVEKNRLLEVTGPELLTFQSCVDEIAQQLGRDVALKPVPISDYLAILKSQSVPQDYQWLLKELFTVVFDGRNASVTDTVEAVIGRPATTFAQYVKKTIEHGGWR</sequence>
<dbReference type="Proteomes" id="UP000075609">
    <property type="component" value="Unassembled WGS sequence"/>
</dbReference>
<name>A0ABR5W0L9_9VIBR</name>
<accession>A0ABR5W0L9</accession>
<feature type="domain" description="NAD(P)-binding" evidence="1">
    <location>
        <begin position="44"/>
        <end position="170"/>
    </location>
</feature>
<keyword evidence="3" id="KW-1185">Reference proteome</keyword>
<dbReference type="PANTHER" id="PTHR43162:SF1">
    <property type="entry name" value="PRESTALK A DIFFERENTIATION PROTEIN A"/>
    <property type="match status" value="1"/>
</dbReference>
<dbReference type="InterPro" id="IPR016040">
    <property type="entry name" value="NAD(P)-bd_dom"/>
</dbReference>
<reference evidence="2 3" key="1">
    <citation type="submission" date="2015-12" db="EMBL/GenBank/DDBJ databases">
        <authorList>
            <person name="Tarr C.L."/>
            <person name="Gladney L.M."/>
        </authorList>
    </citation>
    <scope>NUCLEOTIDE SEQUENCE [LARGE SCALE GENOMIC DNA]</scope>
    <source>
        <strain evidence="2 3">1048-83</strain>
    </source>
</reference>
<organism evidence="2 3">
    <name type="scientific">Vibrio cidicii</name>
    <dbReference type="NCBI Taxonomy" id="1763883"/>
    <lineage>
        <taxon>Bacteria</taxon>
        <taxon>Pseudomonadati</taxon>
        <taxon>Pseudomonadota</taxon>
        <taxon>Gammaproteobacteria</taxon>
        <taxon>Vibrionales</taxon>
        <taxon>Vibrionaceae</taxon>
        <taxon>Vibrio</taxon>
    </lineage>
</organism>
<dbReference type="InterPro" id="IPR036291">
    <property type="entry name" value="NAD(P)-bd_dom_sf"/>
</dbReference>
<dbReference type="PANTHER" id="PTHR43162">
    <property type="match status" value="1"/>
</dbReference>
<dbReference type="RefSeq" id="WP_061900304.1">
    <property type="nucleotide sequence ID" value="NZ_CAXYEW010000033.1"/>
</dbReference>
<evidence type="ECO:0000313" key="2">
    <source>
        <dbReference type="EMBL" id="KYN85061.1"/>
    </source>
</evidence>
<dbReference type="EMBL" id="LOBP01000152">
    <property type="protein sequence ID" value="KYN85061.1"/>
    <property type="molecule type" value="Genomic_DNA"/>
</dbReference>
<dbReference type="Gene3D" id="3.40.50.720">
    <property type="entry name" value="NAD(P)-binding Rossmann-like Domain"/>
    <property type="match status" value="1"/>
</dbReference>
<dbReference type="Pfam" id="PF13460">
    <property type="entry name" value="NAD_binding_10"/>
    <property type="match status" value="1"/>
</dbReference>
<proteinExistence type="predicted"/>
<dbReference type="InterPro" id="IPR051604">
    <property type="entry name" value="Ergot_Alk_Oxidoreductase"/>
</dbReference>
<protein>
    <submittedName>
        <fullName evidence="2">NmrA family transcriptional regulator</fullName>
    </submittedName>
</protein>
<evidence type="ECO:0000313" key="3">
    <source>
        <dbReference type="Proteomes" id="UP000075609"/>
    </source>
</evidence>
<evidence type="ECO:0000259" key="1">
    <source>
        <dbReference type="Pfam" id="PF13460"/>
    </source>
</evidence>
<gene>
    <name evidence="2" type="ORF">ATY35_16975</name>
</gene>
<dbReference type="Gene3D" id="3.90.25.10">
    <property type="entry name" value="UDP-galactose 4-epimerase, domain 1"/>
    <property type="match status" value="1"/>
</dbReference>
<dbReference type="SUPFAM" id="SSF51735">
    <property type="entry name" value="NAD(P)-binding Rossmann-fold domains"/>
    <property type="match status" value="1"/>
</dbReference>